<dbReference type="Gene3D" id="2.60.120.10">
    <property type="entry name" value="Jelly Rolls"/>
    <property type="match status" value="1"/>
</dbReference>
<dbReference type="InterPro" id="IPR020449">
    <property type="entry name" value="Tscrpt_reg_AraC-type_HTH"/>
</dbReference>
<dbReference type="AlphaFoldDB" id="A0A9D2TXX8"/>
<keyword evidence="2" id="KW-0238">DNA-binding</keyword>
<evidence type="ECO:0000256" key="2">
    <source>
        <dbReference type="ARBA" id="ARBA00023125"/>
    </source>
</evidence>
<evidence type="ECO:0000256" key="1">
    <source>
        <dbReference type="ARBA" id="ARBA00023015"/>
    </source>
</evidence>
<dbReference type="PANTHER" id="PTHR46796">
    <property type="entry name" value="HTH-TYPE TRANSCRIPTIONAL ACTIVATOR RHAS-RELATED"/>
    <property type="match status" value="1"/>
</dbReference>
<dbReference type="SUPFAM" id="SSF51215">
    <property type="entry name" value="Regulatory protein AraC"/>
    <property type="match status" value="1"/>
</dbReference>
<dbReference type="Pfam" id="PF12833">
    <property type="entry name" value="HTH_18"/>
    <property type="match status" value="1"/>
</dbReference>
<dbReference type="InterPro" id="IPR018062">
    <property type="entry name" value="HTH_AraC-typ_CS"/>
</dbReference>
<dbReference type="InterPro" id="IPR050204">
    <property type="entry name" value="AraC_XylS_family_regulators"/>
</dbReference>
<evidence type="ECO:0000259" key="5">
    <source>
        <dbReference type="PROSITE" id="PS01124"/>
    </source>
</evidence>
<keyword evidence="3" id="KW-0010">Activator</keyword>
<dbReference type="PROSITE" id="PS00041">
    <property type="entry name" value="HTH_ARAC_FAMILY_1"/>
    <property type="match status" value="1"/>
</dbReference>
<gene>
    <name evidence="6" type="ORF">H9912_00885</name>
</gene>
<comment type="caution">
    <text evidence="6">The sequence shown here is derived from an EMBL/GenBank/DDBJ whole genome shotgun (WGS) entry which is preliminary data.</text>
</comment>
<evidence type="ECO:0000313" key="7">
    <source>
        <dbReference type="Proteomes" id="UP000823851"/>
    </source>
</evidence>
<dbReference type="InterPro" id="IPR003313">
    <property type="entry name" value="AraC-bd"/>
</dbReference>
<keyword evidence="1" id="KW-0805">Transcription regulation</keyword>
<dbReference type="PROSITE" id="PS01124">
    <property type="entry name" value="HTH_ARAC_FAMILY_2"/>
    <property type="match status" value="1"/>
</dbReference>
<dbReference type="SMART" id="SM00342">
    <property type="entry name" value="HTH_ARAC"/>
    <property type="match status" value="1"/>
</dbReference>
<name>A0A9D2TXX8_9FIRM</name>
<dbReference type="Gene3D" id="1.10.10.60">
    <property type="entry name" value="Homeodomain-like"/>
    <property type="match status" value="2"/>
</dbReference>
<reference evidence="6" key="2">
    <citation type="submission" date="2021-04" db="EMBL/GenBank/DDBJ databases">
        <authorList>
            <person name="Gilroy R."/>
        </authorList>
    </citation>
    <scope>NUCLEOTIDE SEQUENCE</scope>
    <source>
        <strain evidence="6">ChiHjej8B7-25341</strain>
    </source>
</reference>
<keyword evidence="4" id="KW-0804">Transcription</keyword>
<dbReference type="InterPro" id="IPR009057">
    <property type="entry name" value="Homeodomain-like_sf"/>
</dbReference>
<evidence type="ECO:0000256" key="4">
    <source>
        <dbReference type="ARBA" id="ARBA00023163"/>
    </source>
</evidence>
<evidence type="ECO:0000313" key="6">
    <source>
        <dbReference type="EMBL" id="HJD30475.1"/>
    </source>
</evidence>
<dbReference type="Pfam" id="PF02311">
    <property type="entry name" value="AraC_binding"/>
    <property type="match status" value="1"/>
</dbReference>
<dbReference type="GO" id="GO:0003700">
    <property type="term" value="F:DNA-binding transcription factor activity"/>
    <property type="evidence" value="ECO:0007669"/>
    <property type="project" value="InterPro"/>
</dbReference>
<reference evidence="6" key="1">
    <citation type="journal article" date="2021" name="PeerJ">
        <title>Extensive microbial diversity within the chicken gut microbiome revealed by metagenomics and culture.</title>
        <authorList>
            <person name="Gilroy R."/>
            <person name="Ravi A."/>
            <person name="Getino M."/>
            <person name="Pursley I."/>
            <person name="Horton D.L."/>
            <person name="Alikhan N.F."/>
            <person name="Baker D."/>
            <person name="Gharbi K."/>
            <person name="Hall N."/>
            <person name="Watson M."/>
            <person name="Adriaenssens E.M."/>
            <person name="Foster-Nyarko E."/>
            <person name="Jarju S."/>
            <person name="Secka A."/>
            <person name="Antonio M."/>
            <person name="Oren A."/>
            <person name="Chaudhuri R.R."/>
            <person name="La Ragione R."/>
            <person name="Hildebrand F."/>
            <person name="Pallen M.J."/>
        </authorList>
    </citation>
    <scope>NUCLEOTIDE SEQUENCE</scope>
    <source>
        <strain evidence="6">ChiHjej8B7-25341</strain>
    </source>
</reference>
<dbReference type="InterPro" id="IPR018060">
    <property type="entry name" value="HTH_AraC"/>
</dbReference>
<sequence>MIVNQLKTLDSREGIMERISPGFPLSVYQTDFAQAQSPSALVPWHWHEDFQICLVNRGIVRFHVVSQSYRLAEDTGLFINCRLAHTAEPESPDASYYGINVHPDLICPRPDSLVYQQMLLPLLQLSTSSVFLFHRNTPDGRGLAEAFTRILRMADQKEEAGRELLIQSELLRIWPGILRLGNGSGKIVNAAQNLRLKEILLYLHAHYSEKITLRELAAHSHLSPGECSRFFHKATGMTLFSYLLQYRIRQSRRLLSETDLSIAQIALECGFSSQSYFTACFREQAGCTPNQYRRQNPPA</sequence>
<feature type="domain" description="HTH araC/xylS-type" evidence="5">
    <location>
        <begin position="197"/>
        <end position="295"/>
    </location>
</feature>
<organism evidence="6 7">
    <name type="scientific">Candidatus Eisenbergiella stercorigallinarum</name>
    <dbReference type="NCBI Taxonomy" id="2838557"/>
    <lineage>
        <taxon>Bacteria</taxon>
        <taxon>Bacillati</taxon>
        <taxon>Bacillota</taxon>
        <taxon>Clostridia</taxon>
        <taxon>Lachnospirales</taxon>
        <taxon>Lachnospiraceae</taxon>
        <taxon>Eisenbergiella</taxon>
    </lineage>
</organism>
<proteinExistence type="predicted"/>
<dbReference type="Proteomes" id="UP000823851">
    <property type="component" value="Unassembled WGS sequence"/>
</dbReference>
<accession>A0A9D2TXX8</accession>
<dbReference type="EMBL" id="DWUW01000025">
    <property type="protein sequence ID" value="HJD30475.1"/>
    <property type="molecule type" value="Genomic_DNA"/>
</dbReference>
<dbReference type="GO" id="GO:0043565">
    <property type="term" value="F:sequence-specific DNA binding"/>
    <property type="evidence" value="ECO:0007669"/>
    <property type="project" value="InterPro"/>
</dbReference>
<evidence type="ECO:0000256" key="3">
    <source>
        <dbReference type="ARBA" id="ARBA00023159"/>
    </source>
</evidence>
<dbReference type="InterPro" id="IPR037923">
    <property type="entry name" value="HTH-like"/>
</dbReference>
<dbReference type="PRINTS" id="PR00032">
    <property type="entry name" value="HTHARAC"/>
</dbReference>
<dbReference type="InterPro" id="IPR014710">
    <property type="entry name" value="RmlC-like_jellyroll"/>
</dbReference>
<dbReference type="SUPFAM" id="SSF46689">
    <property type="entry name" value="Homeodomain-like"/>
    <property type="match status" value="2"/>
</dbReference>
<protein>
    <submittedName>
        <fullName evidence="6">AraC family transcriptional regulator</fullName>
    </submittedName>
</protein>